<evidence type="ECO:0000259" key="2">
    <source>
        <dbReference type="Pfam" id="PF07735"/>
    </source>
</evidence>
<feature type="domain" description="Sdz-33 F-box" evidence="2">
    <location>
        <begin position="217"/>
        <end position="276"/>
    </location>
</feature>
<keyword evidence="4" id="KW-1185">Reference proteome</keyword>
<dbReference type="InterPro" id="IPR012885">
    <property type="entry name" value="F-box_Sdz-33"/>
</dbReference>
<accession>E3N445</accession>
<evidence type="ECO:0000313" key="3">
    <source>
        <dbReference type="EMBL" id="EFO85363.1"/>
    </source>
</evidence>
<proteinExistence type="predicted"/>
<dbReference type="AlphaFoldDB" id="E3N445"/>
<feature type="chain" id="PRO_5003177920" description="Sdz-33 F-box domain-containing protein" evidence="1">
    <location>
        <begin position="21"/>
        <end position="353"/>
    </location>
</feature>
<name>E3N445_CAERE</name>
<feature type="signal peptide" evidence="1">
    <location>
        <begin position="1"/>
        <end position="20"/>
    </location>
</feature>
<sequence length="353" mass="41173">MSSIKLLSFPLLIFSEIVRSMGFVEILELSQASRRMLNFINLARISVEPINIVNGSADKITIYDESCTERKILIEFLKTPQPVVGQMKVNNIRIDVCSKDATQQIINCNSHQFGYGLVHILTHMDKIFYRMEYAIGIELSTLNSMRGILCHSVFRKCDYMQIRGRKETLSNEDCEYLLEKTQPTTGISIFSKLSSDFDYKKVSRFLRDSNIQTLFQILHFSRLRVVNLGKMPLEDLKALDSEFAILGNHQFTETDINEFLHQWIEGNNRKLRCFQLDGFKVAPDWDILLKEIVHTDWNPRERERYYKSKYTEEVETIDCENGRDFRNKNGQLATVVHHSEFLDFLVCSDRIPE</sequence>
<dbReference type="HOGENOM" id="CLU_049370_0_0_1"/>
<dbReference type="EMBL" id="DS268523">
    <property type="protein sequence ID" value="EFO85363.1"/>
    <property type="molecule type" value="Genomic_DNA"/>
</dbReference>
<dbReference type="FunCoup" id="E3N445">
    <property type="interactions" value="532"/>
</dbReference>
<dbReference type="InParanoid" id="E3N445"/>
<dbReference type="eggNOG" id="ENOG502TJWF">
    <property type="taxonomic scope" value="Eukaryota"/>
</dbReference>
<reference evidence="3" key="1">
    <citation type="submission" date="2007-07" db="EMBL/GenBank/DDBJ databases">
        <title>PCAP assembly of the Caenorhabditis remanei genome.</title>
        <authorList>
            <consortium name="The Caenorhabditis remanei Sequencing Consortium"/>
            <person name="Wilson R.K."/>
        </authorList>
    </citation>
    <scope>NUCLEOTIDE SEQUENCE [LARGE SCALE GENOMIC DNA]</scope>
    <source>
        <strain evidence="3">PB4641</strain>
    </source>
</reference>
<dbReference type="PANTHER" id="PTHR21503">
    <property type="entry name" value="F-BOX-CONTAINING HYPOTHETICAL PROTEIN C.ELEGANS"/>
    <property type="match status" value="1"/>
</dbReference>
<dbReference type="Proteomes" id="UP000008281">
    <property type="component" value="Unassembled WGS sequence"/>
</dbReference>
<gene>
    <name evidence="3" type="ORF">CRE_24157</name>
</gene>
<dbReference type="PANTHER" id="PTHR21503:SF8">
    <property type="entry name" value="F-BOX ASSOCIATED DOMAIN-CONTAINING PROTEIN-RELATED"/>
    <property type="match status" value="1"/>
</dbReference>
<dbReference type="Pfam" id="PF07735">
    <property type="entry name" value="FBA_2"/>
    <property type="match status" value="1"/>
</dbReference>
<protein>
    <recommendedName>
        <fullName evidence="2">Sdz-33 F-box domain-containing protein</fullName>
    </recommendedName>
</protein>
<evidence type="ECO:0000256" key="1">
    <source>
        <dbReference type="SAM" id="SignalP"/>
    </source>
</evidence>
<evidence type="ECO:0000313" key="4">
    <source>
        <dbReference type="Proteomes" id="UP000008281"/>
    </source>
</evidence>
<keyword evidence="1" id="KW-0732">Signal</keyword>
<organism evidence="4">
    <name type="scientific">Caenorhabditis remanei</name>
    <name type="common">Caenorhabditis vulgaris</name>
    <dbReference type="NCBI Taxonomy" id="31234"/>
    <lineage>
        <taxon>Eukaryota</taxon>
        <taxon>Metazoa</taxon>
        <taxon>Ecdysozoa</taxon>
        <taxon>Nematoda</taxon>
        <taxon>Chromadorea</taxon>
        <taxon>Rhabditida</taxon>
        <taxon>Rhabditina</taxon>
        <taxon>Rhabditomorpha</taxon>
        <taxon>Rhabditoidea</taxon>
        <taxon>Rhabditidae</taxon>
        <taxon>Peloderinae</taxon>
        <taxon>Caenorhabditis</taxon>
    </lineage>
</organism>